<name>A0A7N2MMA3_QUELO</name>
<keyword evidence="2" id="KW-1185">Reference proteome</keyword>
<dbReference type="Proteomes" id="UP000594261">
    <property type="component" value="Chromosome 9"/>
</dbReference>
<organism evidence="1 2">
    <name type="scientific">Quercus lobata</name>
    <name type="common">Valley oak</name>
    <dbReference type="NCBI Taxonomy" id="97700"/>
    <lineage>
        <taxon>Eukaryota</taxon>
        <taxon>Viridiplantae</taxon>
        <taxon>Streptophyta</taxon>
        <taxon>Embryophyta</taxon>
        <taxon>Tracheophyta</taxon>
        <taxon>Spermatophyta</taxon>
        <taxon>Magnoliopsida</taxon>
        <taxon>eudicotyledons</taxon>
        <taxon>Gunneridae</taxon>
        <taxon>Pentapetalae</taxon>
        <taxon>rosids</taxon>
        <taxon>fabids</taxon>
        <taxon>Fagales</taxon>
        <taxon>Fagaceae</taxon>
        <taxon>Quercus</taxon>
    </lineage>
</organism>
<dbReference type="EnsemblPlants" id="QL09p052715:mrna">
    <property type="protein sequence ID" value="QL09p052715:mrna"/>
    <property type="gene ID" value="QL09p052715"/>
</dbReference>
<dbReference type="EMBL" id="LRBV02000009">
    <property type="status" value="NOT_ANNOTATED_CDS"/>
    <property type="molecule type" value="Genomic_DNA"/>
</dbReference>
<dbReference type="AlphaFoldDB" id="A0A7N2MMA3"/>
<sequence>MGAAAAAVASLLMKMIWKIQQKIPKLSESHDEYDGMRMELMEKVNGCGRYIEAERCKLLPKLGSAEVWASSHNSMIIFRVQANGQPVRFITAGLAFWLAGSLSVNSVPLPEFPTMASALADLC</sequence>
<dbReference type="InParanoid" id="A0A7N2MMA3"/>
<evidence type="ECO:0000313" key="1">
    <source>
        <dbReference type="EnsemblPlants" id="QL09p052715:mrna"/>
    </source>
</evidence>
<reference evidence="1 2" key="1">
    <citation type="journal article" date="2016" name="G3 (Bethesda)">
        <title>First Draft Assembly and Annotation of the Genome of a California Endemic Oak Quercus lobata Nee (Fagaceae).</title>
        <authorList>
            <person name="Sork V.L."/>
            <person name="Fitz-Gibbon S.T."/>
            <person name="Puiu D."/>
            <person name="Crepeau M."/>
            <person name="Gugger P.F."/>
            <person name="Sherman R."/>
            <person name="Stevens K."/>
            <person name="Langley C.H."/>
            <person name="Pellegrini M."/>
            <person name="Salzberg S.L."/>
        </authorList>
    </citation>
    <scope>NUCLEOTIDE SEQUENCE [LARGE SCALE GENOMIC DNA]</scope>
    <source>
        <strain evidence="1 2">cv. SW786</strain>
    </source>
</reference>
<protein>
    <submittedName>
        <fullName evidence="1">Uncharacterized protein</fullName>
    </submittedName>
</protein>
<accession>A0A7N2MMA3</accession>
<reference evidence="1" key="2">
    <citation type="submission" date="2021-01" db="UniProtKB">
        <authorList>
            <consortium name="EnsemblPlants"/>
        </authorList>
    </citation>
    <scope>IDENTIFICATION</scope>
</reference>
<evidence type="ECO:0000313" key="2">
    <source>
        <dbReference type="Proteomes" id="UP000594261"/>
    </source>
</evidence>
<proteinExistence type="predicted"/>
<dbReference type="Gramene" id="QL09p052715:mrna">
    <property type="protein sequence ID" value="QL09p052715:mrna"/>
    <property type="gene ID" value="QL09p052715"/>
</dbReference>